<organism evidence="1 2">
    <name type="scientific">Necator americanus</name>
    <name type="common">Human hookworm</name>
    <dbReference type="NCBI Taxonomy" id="51031"/>
    <lineage>
        <taxon>Eukaryota</taxon>
        <taxon>Metazoa</taxon>
        <taxon>Ecdysozoa</taxon>
        <taxon>Nematoda</taxon>
        <taxon>Chromadorea</taxon>
        <taxon>Rhabditida</taxon>
        <taxon>Rhabditina</taxon>
        <taxon>Rhabditomorpha</taxon>
        <taxon>Strongyloidea</taxon>
        <taxon>Ancylostomatidae</taxon>
        <taxon>Bunostominae</taxon>
        <taxon>Necator</taxon>
    </lineage>
</organism>
<accession>W2SXH9</accession>
<protein>
    <submittedName>
        <fullName evidence="1">Uncharacterized protein</fullName>
    </submittedName>
</protein>
<dbReference type="EMBL" id="KI660359">
    <property type="protein sequence ID" value="ETN74459.1"/>
    <property type="molecule type" value="Genomic_DNA"/>
</dbReference>
<dbReference type="AlphaFoldDB" id="W2SXH9"/>
<reference evidence="2" key="1">
    <citation type="journal article" date="2014" name="Nat. Genet.">
        <title>Genome of the human hookworm Necator americanus.</title>
        <authorList>
            <person name="Tang Y.T."/>
            <person name="Gao X."/>
            <person name="Rosa B.A."/>
            <person name="Abubucker S."/>
            <person name="Hallsworth-Pepin K."/>
            <person name="Martin J."/>
            <person name="Tyagi R."/>
            <person name="Heizer E."/>
            <person name="Zhang X."/>
            <person name="Bhonagiri-Palsikar V."/>
            <person name="Minx P."/>
            <person name="Warren W.C."/>
            <person name="Wang Q."/>
            <person name="Zhan B."/>
            <person name="Hotez P.J."/>
            <person name="Sternberg P.W."/>
            <person name="Dougall A."/>
            <person name="Gaze S.T."/>
            <person name="Mulvenna J."/>
            <person name="Sotillo J."/>
            <person name="Ranganathan S."/>
            <person name="Rabelo E.M."/>
            <person name="Wilson R.K."/>
            <person name="Felgner P.L."/>
            <person name="Bethony J."/>
            <person name="Hawdon J.M."/>
            <person name="Gasser R.B."/>
            <person name="Loukas A."/>
            <person name="Mitreva M."/>
        </authorList>
    </citation>
    <scope>NUCLEOTIDE SEQUENCE [LARGE SCALE GENOMIC DNA]</scope>
</reference>
<proteinExistence type="predicted"/>
<dbReference type="OrthoDB" id="10465568at2759"/>
<gene>
    <name evidence="1" type="ORF">NECAME_12959</name>
</gene>
<dbReference type="KEGG" id="nai:NECAME_12959"/>
<keyword evidence="2" id="KW-1185">Reference proteome</keyword>
<dbReference type="Proteomes" id="UP000053676">
    <property type="component" value="Unassembled WGS sequence"/>
</dbReference>
<evidence type="ECO:0000313" key="2">
    <source>
        <dbReference type="Proteomes" id="UP000053676"/>
    </source>
</evidence>
<sequence>MSTSKRIPRSLSAPVFRKTSRRLVNVLLFKLRDMRIATAASVEHWFPPPPVDGHTSAELVFSSWNAFRIITLLFTDW</sequence>
<name>W2SXH9_NECAM</name>
<evidence type="ECO:0000313" key="1">
    <source>
        <dbReference type="EMBL" id="ETN74459.1"/>
    </source>
</evidence>